<dbReference type="AlphaFoldDB" id="A0A938YLE5"/>
<reference evidence="3" key="1">
    <citation type="submission" date="2021-01" db="EMBL/GenBank/DDBJ databases">
        <title>KCTC 19127 draft genome.</title>
        <authorList>
            <person name="An D."/>
        </authorList>
    </citation>
    <scope>NUCLEOTIDE SEQUENCE</scope>
    <source>
        <strain evidence="3">KCTC 19127</strain>
    </source>
</reference>
<name>A0A938YLE5_9ACTN</name>
<dbReference type="InterPro" id="IPR036514">
    <property type="entry name" value="SGNH_hydro_sf"/>
</dbReference>
<dbReference type="SUPFAM" id="SSF52266">
    <property type="entry name" value="SGNH hydrolase"/>
    <property type="match status" value="1"/>
</dbReference>
<dbReference type="Pfam" id="PF14606">
    <property type="entry name" value="Lipase_GDSL_3"/>
    <property type="match status" value="1"/>
</dbReference>
<gene>
    <name evidence="3" type="ORF">JL107_03770</name>
</gene>
<protein>
    <submittedName>
        <fullName evidence="3">Lipase</fullName>
    </submittedName>
</protein>
<feature type="region of interest" description="Disordered" evidence="1">
    <location>
        <begin position="331"/>
        <end position="350"/>
    </location>
</feature>
<sequence>MIRGAVAVETTPNGLLPHRLPDWVRARSLDDQLAMAESQPSGVRVVLRTAATLIRLTTLRTTVVYPGAPPRLAGTYALFVDGRPAGQASGSGGRQLVVDLRTGGRTVVDGPPAEVTFPVLPTGDKDVEIWLPHTETTELLELTTDAPVGPAGADTGPRWVHHGSSISQGSNADSPAGTWPALTARAAGLSLLNLGFGGSALLDPFVARTIAAQEADLISVKIGINLVNTDLMRLRAFVPAVDGFLDAIRDAHPTTPLVVISPLWCPIHEDTPGPGAIDPASWGSGQILFTATGDPAEVAAGKLTLTVIREQLAAVVGRRRSTDPHLHLVDGRDLYGPADHETDPLPDRLHPSPASHRLIADRFRSVVAGLVGS</sequence>
<feature type="domain" description="SGNH hydrolase-type esterase" evidence="2">
    <location>
        <begin position="160"/>
        <end position="260"/>
    </location>
</feature>
<dbReference type="Proteomes" id="UP000663801">
    <property type="component" value="Unassembled WGS sequence"/>
</dbReference>
<evidence type="ECO:0000313" key="4">
    <source>
        <dbReference type="Proteomes" id="UP000663801"/>
    </source>
</evidence>
<dbReference type="EMBL" id="JAERWL010000005">
    <property type="protein sequence ID" value="MBM9475557.1"/>
    <property type="molecule type" value="Genomic_DNA"/>
</dbReference>
<evidence type="ECO:0000313" key="3">
    <source>
        <dbReference type="EMBL" id="MBM9475557.1"/>
    </source>
</evidence>
<evidence type="ECO:0000259" key="2">
    <source>
        <dbReference type="Pfam" id="PF14606"/>
    </source>
</evidence>
<dbReference type="InterPro" id="IPR013830">
    <property type="entry name" value="SGNH_hydro"/>
</dbReference>
<dbReference type="Gene3D" id="2.60.120.260">
    <property type="entry name" value="Galactose-binding domain-like"/>
    <property type="match status" value="1"/>
</dbReference>
<proteinExistence type="predicted"/>
<organism evidence="3 4">
    <name type="scientific">Nakamurella flavida</name>
    <dbReference type="NCBI Taxonomy" id="363630"/>
    <lineage>
        <taxon>Bacteria</taxon>
        <taxon>Bacillati</taxon>
        <taxon>Actinomycetota</taxon>
        <taxon>Actinomycetes</taxon>
        <taxon>Nakamurellales</taxon>
        <taxon>Nakamurellaceae</taxon>
        <taxon>Nakamurella</taxon>
    </lineage>
</organism>
<accession>A0A938YLE5</accession>
<evidence type="ECO:0000256" key="1">
    <source>
        <dbReference type="SAM" id="MobiDB-lite"/>
    </source>
</evidence>
<dbReference type="Gene3D" id="3.40.50.1110">
    <property type="entry name" value="SGNH hydrolase"/>
    <property type="match status" value="1"/>
</dbReference>
<comment type="caution">
    <text evidence="3">The sequence shown here is derived from an EMBL/GenBank/DDBJ whole genome shotgun (WGS) entry which is preliminary data.</text>
</comment>
<dbReference type="RefSeq" id="WP_205256048.1">
    <property type="nucleotide sequence ID" value="NZ_BAAAPV010000002.1"/>
</dbReference>
<keyword evidence="4" id="KW-1185">Reference proteome</keyword>